<sequence>MNKHEVDKDTVSISQWNETEPMSKEMVIEVDKLRVEIKESLSQWRSAERHFQYACGHDEVELAIYSLMAAEQKYRMLLNRARKIDINWSKVKGYVI</sequence>
<dbReference type="EMBL" id="CP097899">
    <property type="protein sequence ID" value="URN95525.1"/>
    <property type="molecule type" value="Genomic_DNA"/>
</dbReference>
<name>A0A9J6ZHA6_9BACL</name>
<dbReference type="AlphaFoldDB" id="A0A9J6ZHA6"/>
<gene>
    <name evidence="1" type="ORF">NAG76_04580</name>
</gene>
<evidence type="ECO:0000313" key="2">
    <source>
        <dbReference type="Proteomes" id="UP001056756"/>
    </source>
</evidence>
<proteinExistence type="predicted"/>
<dbReference type="KEGG" id="plig:NAG76_04580"/>
<protein>
    <submittedName>
        <fullName evidence="1">DUF2508 family protein</fullName>
    </submittedName>
</protein>
<organism evidence="1 2">
    <name type="scientific">Candidatus Pristimantibacillus lignocellulolyticus</name>
    <dbReference type="NCBI Taxonomy" id="2994561"/>
    <lineage>
        <taxon>Bacteria</taxon>
        <taxon>Bacillati</taxon>
        <taxon>Bacillota</taxon>
        <taxon>Bacilli</taxon>
        <taxon>Bacillales</taxon>
        <taxon>Paenibacillaceae</taxon>
        <taxon>Candidatus Pristimantibacillus</taxon>
    </lineage>
</organism>
<evidence type="ECO:0000313" key="1">
    <source>
        <dbReference type="EMBL" id="URN95525.1"/>
    </source>
</evidence>
<accession>A0A9J6ZHA6</accession>
<dbReference type="Proteomes" id="UP001056756">
    <property type="component" value="Chromosome"/>
</dbReference>
<reference evidence="1" key="1">
    <citation type="submission" date="2022-05" db="EMBL/GenBank/DDBJ databases">
        <title>Novel bacterial taxa in a minimal lignocellulolytic consortium and its capacity to transform plastics disclosed by genome-resolved metagenomics.</title>
        <authorList>
            <person name="Rodriguez C.A.D."/>
            <person name="Diaz-Garcia L."/>
            <person name="Herrera K."/>
            <person name="Tarazona N.A."/>
            <person name="Sproer C."/>
            <person name="Overmann J."/>
            <person name="Jimenez D.J."/>
        </authorList>
    </citation>
    <scope>NUCLEOTIDE SEQUENCE</scope>
    <source>
        <strain evidence="1">MAG5</strain>
    </source>
</reference>